<accession>A0A8J5MWQ5</accession>
<feature type="chain" id="PRO_5035248059" evidence="4">
    <location>
        <begin position="16"/>
        <end position="104"/>
    </location>
</feature>
<dbReference type="EMBL" id="JAHLQT010021789">
    <property type="protein sequence ID" value="KAG7167315.1"/>
    <property type="molecule type" value="Genomic_DNA"/>
</dbReference>
<dbReference type="PANTHER" id="PTHR12236:SF79">
    <property type="entry name" value="CUTICULAR PROTEIN 50CB-RELATED"/>
    <property type="match status" value="1"/>
</dbReference>
<feature type="region of interest" description="Disordered" evidence="3">
    <location>
        <begin position="17"/>
        <end position="60"/>
    </location>
</feature>
<name>A0A8J5MWQ5_HOMAM</name>
<gene>
    <name evidence="5" type="ORF">Hamer_G023247</name>
</gene>
<evidence type="ECO:0000256" key="1">
    <source>
        <dbReference type="ARBA" id="ARBA00022460"/>
    </source>
</evidence>
<feature type="compositionally biased region" description="Basic and acidic residues" evidence="3">
    <location>
        <begin position="37"/>
        <end position="56"/>
    </location>
</feature>
<evidence type="ECO:0000256" key="3">
    <source>
        <dbReference type="SAM" id="MobiDB-lite"/>
    </source>
</evidence>
<dbReference type="Pfam" id="PF00379">
    <property type="entry name" value="Chitin_bind_4"/>
    <property type="match status" value="1"/>
</dbReference>
<keyword evidence="1 2" id="KW-0193">Cuticle</keyword>
<evidence type="ECO:0000256" key="4">
    <source>
        <dbReference type="SAM" id="SignalP"/>
    </source>
</evidence>
<evidence type="ECO:0000256" key="2">
    <source>
        <dbReference type="PROSITE-ProRule" id="PRU00497"/>
    </source>
</evidence>
<protein>
    <submittedName>
        <fullName evidence="5">Pro-resilin-like 145</fullName>
    </submittedName>
</protein>
<evidence type="ECO:0000313" key="5">
    <source>
        <dbReference type="EMBL" id="KAG7167315.1"/>
    </source>
</evidence>
<feature type="signal peptide" evidence="4">
    <location>
        <begin position="1"/>
        <end position="15"/>
    </location>
</feature>
<dbReference type="GO" id="GO:0042302">
    <property type="term" value="F:structural constituent of cuticle"/>
    <property type="evidence" value="ECO:0007669"/>
    <property type="project" value="UniProtKB-UniRule"/>
</dbReference>
<sequence length="104" mass="11525">MNVLVVAALVVVTLARPDNTYNNDPQPPAQYDFSYTVKDDASGNDFGHQENRDGDFTKGNYHVQLPDGRLQQVAYNVEGDSGFVAEVTYQGEAQYPPQEPQPYA</sequence>
<dbReference type="InterPro" id="IPR051217">
    <property type="entry name" value="Insect_Cuticle_Struc_Prot"/>
</dbReference>
<proteinExistence type="predicted"/>
<dbReference type="InterPro" id="IPR000618">
    <property type="entry name" value="Insect_cuticle"/>
</dbReference>
<dbReference type="PANTHER" id="PTHR12236">
    <property type="entry name" value="STRUCTURAL CONTITUENT OF CUTICLE"/>
    <property type="match status" value="1"/>
</dbReference>
<comment type="caution">
    <text evidence="5">The sequence shown here is derived from an EMBL/GenBank/DDBJ whole genome shotgun (WGS) entry which is preliminary data.</text>
</comment>
<organism evidence="5 6">
    <name type="scientific">Homarus americanus</name>
    <name type="common">American lobster</name>
    <dbReference type="NCBI Taxonomy" id="6706"/>
    <lineage>
        <taxon>Eukaryota</taxon>
        <taxon>Metazoa</taxon>
        <taxon>Ecdysozoa</taxon>
        <taxon>Arthropoda</taxon>
        <taxon>Crustacea</taxon>
        <taxon>Multicrustacea</taxon>
        <taxon>Malacostraca</taxon>
        <taxon>Eumalacostraca</taxon>
        <taxon>Eucarida</taxon>
        <taxon>Decapoda</taxon>
        <taxon>Pleocyemata</taxon>
        <taxon>Astacidea</taxon>
        <taxon>Nephropoidea</taxon>
        <taxon>Nephropidae</taxon>
        <taxon>Homarus</taxon>
    </lineage>
</organism>
<keyword evidence="4" id="KW-0732">Signal</keyword>
<keyword evidence="6" id="KW-1185">Reference proteome</keyword>
<dbReference type="GO" id="GO:0031012">
    <property type="term" value="C:extracellular matrix"/>
    <property type="evidence" value="ECO:0007669"/>
    <property type="project" value="TreeGrafter"/>
</dbReference>
<dbReference type="GO" id="GO:0005615">
    <property type="term" value="C:extracellular space"/>
    <property type="evidence" value="ECO:0007669"/>
    <property type="project" value="TreeGrafter"/>
</dbReference>
<dbReference type="PROSITE" id="PS51155">
    <property type="entry name" value="CHIT_BIND_RR_2"/>
    <property type="match status" value="1"/>
</dbReference>
<dbReference type="Proteomes" id="UP000747542">
    <property type="component" value="Unassembled WGS sequence"/>
</dbReference>
<evidence type="ECO:0000313" key="6">
    <source>
        <dbReference type="Proteomes" id="UP000747542"/>
    </source>
</evidence>
<reference evidence="5" key="1">
    <citation type="journal article" date="2021" name="Sci. Adv.">
        <title>The American lobster genome reveals insights on longevity, neural, and immune adaptations.</title>
        <authorList>
            <person name="Polinski J.M."/>
            <person name="Zimin A.V."/>
            <person name="Clark K.F."/>
            <person name="Kohn A.B."/>
            <person name="Sadowski N."/>
            <person name="Timp W."/>
            <person name="Ptitsyn A."/>
            <person name="Khanna P."/>
            <person name="Romanova D.Y."/>
            <person name="Williams P."/>
            <person name="Greenwood S.J."/>
            <person name="Moroz L.L."/>
            <person name="Walt D.R."/>
            <person name="Bodnar A.G."/>
        </authorList>
    </citation>
    <scope>NUCLEOTIDE SEQUENCE</scope>
    <source>
        <strain evidence="5">GMGI-L3</strain>
    </source>
</reference>
<dbReference type="AlphaFoldDB" id="A0A8J5MWQ5"/>